<dbReference type="EMBL" id="VTPC01090172">
    <property type="protein sequence ID" value="KAF2884435.1"/>
    <property type="molecule type" value="Genomic_DNA"/>
</dbReference>
<evidence type="ECO:0000313" key="3">
    <source>
        <dbReference type="EMBL" id="KAF2884435.1"/>
    </source>
</evidence>
<dbReference type="OrthoDB" id="7600531at2759"/>
<feature type="compositionally biased region" description="Basic and acidic residues" evidence="2">
    <location>
        <begin position="381"/>
        <end position="390"/>
    </location>
</feature>
<accession>A0A8K0CBI2</accession>
<feature type="compositionally biased region" description="Polar residues" evidence="2">
    <location>
        <begin position="1"/>
        <end position="14"/>
    </location>
</feature>
<sequence>MKKALSNSKLSTPSKFVRRVLSRTSTASRSSHEETNKKANSEPQASTSSETMKVKQDAENLEVEVSSLREQVSVLQLALSNMKEDGDKKEKILTNLAKEKQQLTIDLKREKRSTTNLKQQLGDEREFYFKEKEQYCQEMNDCKKLKKKMSENKKKDISKEESEEIIACKSQISKLKDILNQTLEANYNLSVKFLRMKNTKVSLKNRLRKQMNDHEQAMKNIQATINNIKNEIADIVDKRFKLPISPSNKKYLQIIKQNGMLMHENLCLQMEVDRLTSKLNNIQYINQRNEMKKHLKCSRSNQPQKSEEKPNSSKQIVSKKSSEKESGTISTKPKSKSAKQLKEGQSKSKKSSTTAKSSTEKSLGEKNSASKSSPGNSNTNQEKKKPILKNSTKDMEVIKIFERKKVEGIPHIIMLSETTGQDTSRLRKDNEEKKDNDKIENDSTTKEFPCTLRDSQQELQLILPLISQKPSLSLIGTEMSDVTRTTSGVAIRTQSAPEIVQTSSFVSKHKH</sequence>
<keyword evidence="4" id="KW-1185">Reference proteome</keyword>
<feature type="compositionally biased region" description="Basic and acidic residues" evidence="2">
    <location>
        <begin position="424"/>
        <end position="444"/>
    </location>
</feature>
<feature type="compositionally biased region" description="Polar residues" evidence="2">
    <location>
        <begin position="41"/>
        <end position="51"/>
    </location>
</feature>
<evidence type="ECO:0000256" key="2">
    <source>
        <dbReference type="SAM" id="MobiDB-lite"/>
    </source>
</evidence>
<evidence type="ECO:0000313" key="4">
    <source>
        <dbReference type="Proteomes" id="UP000801492"/>
    </source>
</evidence>
<name>A0A8K0CBI2_IGNLU</name>
<protein>
    <submittedName>
        <fullName evidence="3">Uncharacterized protein</fullName>
    </submittedName>
</protein>
<gene>
    <name evidence="3" type="ORF">ILUMI_21733</name>
</gene>
<feature type="coiled-coil region" evidence="1">
    <location>
        <begin position="200"/>
        <end position="238"/>
    </location>
</feature>
<dbReference type="AlphaFoldDB" id="A0A8K0CBI2"/>
<evidence type="ECO:0000256" key="1">
    <source>
        <dbReference type="SAM" id="Coils"/>
    </source>
</evidence>
<keyword evidence="1" id="KW-0175">Coiled coil</keyword>
<comment type="caution">
    <text evidence="3">The sequence shown here is derived from an EMBL/GenBank/DDBJ whole genome shotgun (WGS) entry which is preliminary data.</text>
</comment>
<dbReference type="Proteomes" id="UP000801492">
    <property type="component" value="Unassembled WGS sequence"/>
</dbReference>
<feature type="compositionally biased region" description="Basic and acidic residues" evidence="2">
    <location>
        <begin position="30"/>
        <end position="40"/>
    </location>
</feature>
<organism evidence="3 4">
    <name type="scientific">Ignelater luminosus</name>
    <name type="common">Cucubano</name>
    <name type="synonym">Pyrophorus luminosus</name>
    <dbReference type="NCBI Taxonomy" id="2038154"/>
    <lineage>
        <taxon>Eukaryota</taxon>
        <taxon>Metazoa</taxon>
        <taxon>Ecdysozoa</taxon>
        <taxon>Arthropoda</taxon>
        <taxon>Hexapoda</taxon>
        <taxon>Insecta</taxon>
        <taxon>Pterygota</taxon>
        <taxon>Neoptera</taxon>
        <taxon>Endopterygota</taxon>
        <taxon>Coleoptera</taxon>
        <taxon>Polyphaga</taxon>
        <taxon>Elateriformia</taxon>
        <taxon>Elateroidea</taxon>
        <taxon>Elateridae</taxon>
        <taxon>Agrypninae</taxon>
        <taxon>Pyrophorini</taxon>
        <taxon>Ignelater</taxon>
    </lineage>
</organism>
<feature type="region of interest" description="Disordered" evidence="2">
    <location>
        <begin position="293"/>
        <end position="390"/>
    </location>
</feature>
<proteinExistence type="predicted"/>
<feature type="region of interest" description="Disordered" evidence="2">
    <location>
        <begin position="418"/>
        <end position="444"/>
    </location>
</feature>
<feature type="compositionally biased region" description="Polar residues" evidence="2">
    <location>
        <begin position="365"/>
        <end position="380"/>
    </location>
</feature>
<reference evidence="3" key="1">
    <citation type="submission" date="2019-08" db="EMBL/GenBank/DDBJ databases">
        <title>The genome of the North American firefly Photinus pyralis.</title>
        <authorList>
            <consortium name="Photinus pyralis genome working group"/>
            <person name="Fallon T.R."/>
            <person name="Sander Lower S.E."/>
            <person name="Weng J.-K."/>
        </authorList>
    </citation>
    <scope>NUCLEOTIDE SEQUENCE</scope>
    <source>
        <strain evidence="3">TRF0915ILg1</strain>
        <tissue evidence="3">Whole body</tissue>
    </source>
</reference>
<feature type="region of interest" description="Disordered" evidence="2">
    <location>
        <begin position="1"/>
        <end position="59"/>
    </location>
</feature>